<keyword evidence="1" id="KW-0812">Transmembrane</keyword>
<evidence type="ECO:0000313" key="9">
    <source>
        <dbReference type="EMBL" id="CAB4971479.1"/>
    </source>
</evidence>
<protein>
    <submittedName>
        <fullName evidence="10">Unannotated protein</fullName>
    </submittedName>
</protein>
<dbReference type="EMBL" id="CAEZXT010000013">
    <property type="protein sequence ID" value="CAB4692484.1"/>
    <property type="molecule type" value="Genomic_DNA"/>
</dbReference>
<name>A0A6J7PYY1_9ZZZZ</name>
<dbReference type="EMBL" id="CAFAAR010000062">
    <property type="protein sequence ID" value="CAB4805405.1"/>
    <property type="molecule type" value="Genomic_DNA"/>
</dbReference>
<evidence type="ECO:0000313" key="5">
    <source>
        <dbReference type="EMBL" id="CAB4782547.1"/>
    </source>
</evidence>
<evidence type="ECO:0000313" key="3">
    <source>
        <dbReference type="EMBL" id="CAB4667146.1"/>
    </source>
</evidence>
<evidence type="ECO:0000313" key="2">
    <source>
        <dbReference type="EMBL" id="CAB4581297.1"/>
    </source>
</evidence>
<accession>A0A6J7PYY1</accession>
<dbReference type="EMBL" id="CAEZWS010000039">
    <property type="protein sequence ID" value="CAB4667146.1"/>
    <property type="molecule type" value="Genomic_DNA"/>
</dbReference>
<keyword evidence="1" id="KW-1133">Transmembrane helix</keyword>
<dbReference type="AlphaFoldDB" id="A0A6J7PYY1"/>
<evidence type="ECO:0000313" key="8">
    <source>
        <dbReference type="EMBL" id="CAB4897521.1"/>
    </source>
</evidence>
<evidence type="ECO:0000313" key="4">
    <source>
        <dbReference type="EMBL" id="CAB4692484.1"/>
    </source>
</evidence>
<reference evidence="10" key="1">
    <citation type="submission" date="2020-05" db="EMBL/GenBank/DDBJ databases">
        <authorList>
            <person name="Chiriac C."/>
            <person name="Salcher M."/>
            <person name="Ghai R."/>
            <person name="Kavagutti S V."/>
        </authorList>
    </citation>
    <scope>NUCLEOTIDE SEQUENCE</scope>
</reference>
<evidence type="ECO:0000313" key="7">
    <source>
        <dbReference type="EMBL" id="CAB4848725.1"/>
    </source>
</evidence>
<dbReference type="EMBL" id="CAFBOE010000023">
    <property type="protein sequence ID" value="CAB4971479.1"/>
    <property type="molecule type" value="Genomic_DNA"/>
</dbReference>
<dbReference type="EMBL" id="CAFBPG010000043">
    <property type="protein sequence ID" value="CAB5010770.1"/>
    <property type="molecule type" value="Genomic_DNA"/>
</dbReference>
<dbReference type="EMBL" id="CAEZZZ010000059">
    <property type="protein sequence ID" value="CAB4782547.1"/>
    <property type="molecule type" value="Genomic_DNA"/>
</dbReference>
<proteinExistence type="predicted"/>
<sequence length="184" mass="20053">MLAGTVFFLTAGLCFELVITASSHDALAGIAWGIFASWGAYLLFIRPKVTVFDEGITITNPFVEITVGWHRVEEIDARYCMSIEVGEKLIYAWAAPAPSRYHARNIHSSDIRGLKLNDNTLIRPGESPGTHSGAATYLARTRLDNFRKTNNAARIESVLQYNVIGGAILGGSFGVGALLVLIHF</sequence>
<evidence type="ECO:0000313" key="10">
    <source>
        <dbReference type="EMBL" id="CAB5010770.1"/>
    </source>
</evidence>
<organism evidence="10">
    <name type="scientific">freshwater metagenome</name>
    <dbReference type="NCBI Taxonomy" id="449393"/>
    <lineage>
        <taxon>unclassified sequences</taxon>
        <taxon>metagenomes</taxon>
        <taxon>ecological metagenomes</taxon>
    </lineage>
</organism>
<evidence type="ECO:0000313" key="6">
    <source>
        <dbReference type="EMBL" id="CAB4805405.1"/>
    </source>
</evidence>
<dbReference type="EMBL" id="CAFBMI010000028">
    <property type="protein sequence ID" value="CAB4897521.1"/>
    <property type="molecule type" value="Genomic_DNA"/>
</dbReference>
<dbReference type="EMBL" id="CAFBJH010000014">
    <property type="protein sequence ID" value="CAB4848725.1"/>
    <property type="molecule type" value="Genomic_DNA"/>
</dbReference>
<dbReference type="EMBL" id="CAFBQZ010000023">
    <property type="protein sequence ID" value="CAB5071600.1"/>
    <property type="molecule type" value="Genomic_DNA"/>
</dbReference>
<evidence type="ECO:0000256" key="1">
    <source>
        <dbReference type="SAM" id="Phobius"/>
    </source>
</evidence>
<gene>
    <name evidence="2" type="ORF">UFOPK1773_00175</name>
    <name evidence="3" type="ORF">UFOPK2288_00827</name>
    <name evidence="4" type="ORF">UFOPK2589_00357</name>
    <name evidence="5" type="ORF">UFOPK2931_00883</name>
    <name evidence="6" type="ORF">UFOPK3056_00739</name>
    <name evidence="7" type="ORF">UFOPK3287_00376</name>
    <name evidence="8" type="ORF">UFOPK3558_00500</name>
    <name evidence="9" type="ORF">UFOPK3916_00442</name>
    <name evidence="10" type="ORF">UFOPK4074_00624</name>
    <name evidence="11" type="ORF">UFOPK4372_00462</name>
</gene>
<feature type="transmembrane region" description="Helical" evidence="1">
    <location>
        <begin position="158"/>
        <end position="182"/>
    </location>
</feature>
<dbReference type="EMBL" id="CAEZUA010000006">
    <property type="protein sequence ID" value="CAB4581297.1"/>
    <property type="molecule type" value="Genomic_DNA"/>
</dbReference>
<evidence type="ECO:0000313" key="11">
    <source>
        <dbReference type="EMBL" id="CAB5071600.1"/>
    </source>
</evidence>
<feature type="transmembrane region" description="Helical" evidence="1">
    <location>
        <begin position="26"/>
        <end position="44"/>
    </location>
</feature>
<keyword evidence="1" id="KW-0472">Membrane</keyword>